<sequence length="192" mass="21370">MRSSWLLVSLLLLGACGPGEDTTVRLNPANRKPGYFDVKGFLNQQVALLNQRKPAVDKQVELRNGQLETTRVAQTDWSKELQIFYQADINKPALRNAYTITPSAYSAGGVQRYARKPGVEGTVESLTINAANGTNQVQELTAIIKQDNALFYSEKKLRLSCTQGQITSYEVTGVQKLVLFDSVRYSVRTRVL</sequence>
<reference evidence="2" key="1">
    <citation type="submission" date="2017-06" db="EMBL/GenBank/DDBJ databases">
        <authorList>
            <person name="Varghese N."/>
            <person name="Submissions S."/>
        </authorList>
    </citation>
    <scope>NUCLEOTIDE SEQUENCE [LARGE SCALE GENOMIC DNA]</scope>
    <source>
        <strain evidence="2">DSM 28041</strain>
    </source>
</reference>
<protein>
    <recommendedName>
        <fullName evidence="3">Lipoprotein</fullName>
    </recommendedName>
</protein>
<evidence type="ECO:0008006" key="3">
    <source>
        <dbReference type="Google" id="ProtNLM"/>
    </source>
</evidence>
<dbReference type="EMBL" id="FZNS01000003">
    <property type="protein sequence ID" value="SNR50733.1"/>
    <property type="molecule type" value="Genomic_DNA"/>
</dbReference>
<gene>
    <name evidence="1" type="ORF">SAMN06269173_103178</name>
</gene>
<accession>A0A238WWB0</accession>
<dbReference type="RefSeq" id="WP_089332248.1">
    <property type="nucleotide sequence ID" value="NZ_FZNS01000003.1"/>
</dbReference>
<evidence type="ECO:0000313" key="2">
    <source>
        <dbReference type="Proteomes" id="UP000198310"/>
    </source>
</evidence>
<evidence type="ECO:0000313" key="1">
    <source>
        <dbReference type="EMBL" id="SNR50733.1"/>
    </source>
</evidence>
<dbReference type="Proteomes" id="UP000198310">
    <property type="component" value="Unassembled WGS sequence"/>
</dbReference>
<name>A0A238WWB0_9BACT</name>
<dbReference type="PROSITE" id="PS51257">
    <property type="entry name" value="PROKAR_LIPOPROTEIN"/>
    <property type="match status" value="1"/>
</dbReference>
<organism evidence="1 2">
    <name type="scientific">Hymenobacter mucosus</name>
    <dbReference type="NCBI Taxonomy" id="1411120"/>
    <lineage>
        <taxon>Bacteria</taxon>
        <taxon>Pseudomonadati</taxon>
        <taxon>Bacteroidota</taxon>
        <taxon>Cytophagia</taxon>
        <taxon>Cytophagales</taxon>
        <taxon>Hymenobacteraceae</taxon>
        <taxon>Hymenobacter</taxon>
    </lineage>
</organism>
<keyword evidence="2" id="KW-1185">Reference proteome</keyword>
<dbReference type="AlphaFoldDB" id="A0A238WWB0"/>
<proteinExistence type="predicted"/>